<dbReference type="GO" id="GO:0008137">
    <property type="term" value="F:NADH dehydrogenase (ubiquinone) activity"/>
    <property type="evidence" value="ECO:0007669"/>
    <property type="project" value="UniProtKB-EC"/>
</dbReference>
<dbReference type="InterPro" id="IPR039428">
    <property type="entry name" value="NUOK/Mnh_C1-like"/>
</dbReference>
<name>A0A344A2A1_9HEMI</name>
<geneLocation type="mitochondrion" evidence="12"/>
<evidence type="ECO:0000313" key="12">
    <source>
        <dbReference type="EMBL" id="AWU48892.1"/>
    </source>
</evidence>
<keyword evidence="4 11" id="KW-0812">Transmembrane</keyword>
<keyword evidence="5" id="KW-1278">Translocase</keyword>
<dbReference type="AlphaFoldDB" id="A0A344A2A1"/>
<evidence type="ECO:0000256" key="8">
    <source>
        <dbReference type="ARBA" id="ARBA00023136"/>
    </source>
</evidence>
<dbReference type="EMBL" id="MG989223">
    <property type="protein sequence ID" value="AWU48892.1"/>
    <property type="molecule type" value="Genomic_DNA"/>
</dbReference>
<accession>A0A344A2A1</accession>
<feature type="transmembrane region" description="Helical" evidence="11">
    <location>
        <begin position="6"/>
        <end position="22"/>
    </location>
</feature>
<feature type="transmembrane region" description="Helical" evidence="11">
    <location>
        <begin position="29"/>
        <end position="51"/>
    </location>
</feature>
<dbReference type="Gene3D" id="1.10.287.3510">
    <property type="match status" value="1"/>
</dbReference>
<comment type="catalytic activity">
    <reaction evidence="10">
        <text>a ubiquinone + NADH + 5 H(+)(in) = a ubiquinol + NAD(+) + 4 H(+)(out)</text>
        <dbReference type="Rhea" id="RHEA:29091"/>
        <dbReference type="Rhea" id="RHEA-COMP:9565"/>
        <dbReference type="Rhea" id="RHEA-COMP:9566"/>
        <dbReference type="ChEBI" id="CHEBI:15378"/>
        <dbReference type="ChEBI" id="CHEBI:16389"/>
        <dbReference type="ChEBI" id="CHEBI:17976"/>
        <dbReference type="ChEBI" id="CHEBI:57540"/>
        <dbReference type="ChEBI" id="CHEBI:57945"/>
        <dbReference type="EC" id="7.1.1.2"/>
    </reaction>
</comment>
<evidence type="ECO:0000256" key="5">
    <source>
        <dbReference type="ARBA" id="ARBA00022967"/>
    </source>
</evidence>
<evidence type="ECO:0000256" key="6">
    <source>
        <dbReference type="ARBA" id="ARBA00022989"/>
    </source>
</evidence>
<evidence type="ECO:0000256" key="4">
    <source>
        <dbReference type="ARBA" id="ARBA00022692"/>
    </source>
</evidence>
<keyword evidence="7" id="KW-0520">NAD</keyword>
<dbReference type="Pfam" id="PF00420">
    <property type="entry name" value="Oxidored_q2"/>
    <property type="match status" value="1"/>
</dbReference>
<dbReference type="GO" id="GO:0016020">
    <property type="term" value="C:membrane"/>
    <property type="evidence" value="ECO:0007669"/>
    <property type="project" value="UniProtKB-SubCell"/>
</dbReference>
<evidence type="ECO:0000256" key="7">
    <source>
        <dbReference type="ARBA" id="ARBA00023027"/>
    </source>
</evidence>
<keyword evidence="6 11" id="KW-1133">Transmembrane helix</keyword>
<evidence type="ECO:0000256" key="2">
    <source>
        <dbReference type="ARBA" id="ARBA00010519"/>
    </source>
</evidence>
<evidence type="ECO:0000256" key="9">
    <source>
        <dbReference type="ARBA" id="ARBA00031586"/>
    </source>
</evidence>
<reference evidence="12" key="1">
    <citation type="submission" date="2018-02" db="EMBL/GenBank/DDBJ databases">
        <title>Resolving the psyllid tree of life: Phylogenomic analysis of the superfamily Psylloidea (Hemiptera).</title>
        <authorList>
            <person name="Percy D.M."/>
            <person name="Sveinsson S."/>
            <person name="Lemmon A.R."/>
            <person name="Lemmon E.M."/>
            <person name="Ouvrard D."/>
            <person name="Burckhardt D."/>
        </authorList>
    </citation>
    <scope>NUCLEOTIDE SEQUENCE</scope>
    <source>
        <strain evidence="12">DP2.idba.167_circ</strain>
    </source>
</reference>
<keyword evidence="8 11" id="KW-0472">Membrane</keyword>
<keyword evidence="12" id="KW-0496">Mitochondrion</keyword>
<evidence type="ECO:0000256" key="11">
    <source>
        <dbReference type="SAM" id="Phobius"/>
    </source>
</evidence>
<comment type="subcellular location">
    <subcellularLocation>
        <location evidence="1">Membrane</location>
        <topology evidence="1">Multi-pass membrane protein</topology>
    </subcellularLocation>
</comment>
<organism evidence="12">
    <name type="scientific">Melanastera paucipunctata</name>
    <dbReference type="NCBI Taxonomy" id="2218046"/>
    <lineage>
        <taxon>Eukaryota</taxon>
        <taxon>Metazoa</taxon>
        <taxon>Ecdysozoa</taxon>
        <taxon>Arthropoda</taxon>
        <taxon>Hexapoda</taxon>
        <taxon>Insecta</taxon>
        <taxon>Pterygota</taxon>
        <taxon>Neoptera</taxon>
        <taxon>Paraneoptera</taxon>
        <taxon>Hemiptera</taxon>
        <taxon>Sternorrhyncha</taxon>
        <taxon>Psylloidea</taxon>
        <taxon>Liviidae</taxon>
        <taxon>Melanastera</taxon>
    </lineage>
</organism>
<proteinExistence type="inferred from homology"/>
<protein>
    <recommendedName>
        <fullName evidence="3">NADH-ubiquinone oxidoreductase chain 4L</fullName>
    </recommendedName>
    <alternativeName>
        <fullName evidence="9">NADH dehydrogenase subunit 4L</fullName>
    </alternativeName>
</protein>
<sequence>MINNSMYLLVLMTLAFSIFLSMKTHLLMILLSLEFISLIVLLSLVFAMNFFVYDFSLIIYFIIVMVCEAVMGLVLITLLVRTHGSDYIKSLSLFMC</sequence>
<evidence type="ECO:0000256" key="1">
    <source>
        <dbReference type="ARBA" id="ARBA00004141"/>
    </source>
</evidence>
<evidence type="ECO:0000256" key="3">
    <source>
        <dbReference type="ARBA" id="ARBA00016612"/>
    </source>
</evidence>
<feature type="transmembrane region" description="Helical" evidence="11">
    <location>
        <begin position="57"/>
        <end position="80"/>
    </location>
</feature>
<evidence type="ECO:0000256" key="10">
    <source>
        <dbReference type="ARBA" id="ARBA00049551"/>
    </source>
</evidence>
<comment type="similarity">
    <text evidence="2">Belongs to the complex I subunit 4L family.</text>
</comment>
<gene>
    <name evidence="12" type="primary">nad4l</name>
</gene>